<sequence length="253" mass="27711">MLQIKGISELLTKNVDKAIYPHIFLMSRNGTLIAYSTPVDTNEAKEIAAMVTLAWNDFDRKDPSSFSIAMTAGAHHFHASASDPYRKPSKTSTKGPRKLNALTIQYPEKKCSVLAREIQANLILVLMGTAPRGTLTEFKTHAEWVGSPRFPPTVPTDRQRQGTPSGAPSPKGTDGSRPSSSASQESTTAQKARAVKPAPLNGGKTWEELSDYEKDIRLGALHVQRKKLDSVAVYVRNEFSVKGFQMPIDASFP</sequence>
<dbReference type="RefSeq" id="XP_033531359.1">
    <property type="nucleotide sequence ID" value="XM_033676666.1"/>
</dbReference>
<dbReference type="Proteomes" id="UP000504638">
    <property type="component" value="Unplaced"/>
</dbReference>
<reference evidence="2 4" key="1">
    <citation type="submission" date="2020-01" db="EMBL/GenBank/DDBJ databases">
        <authorList>
            <consortium name="DOE Joint Genome Institute"/>
            <person name="Haridas S."/>
            <person name="Albert R."/>
            <person name="Binder M."/>
            <person name="Bloem J."/>
            <person name="Labutti K."/>
            <person name="Salamov A."/>
            <person name="Andreopoulos B."/>
            <person name="Baker S.E."/>
            <person name="Barry K."/>
            <person name="Bills G."/>
            <person name="Bluhm B.H."/>
            <person name="Cannon C."/>
            <person name="Castanera R."/>
            <person name="Culley D.E."/>
            <person name="Daum C."/>
            <person name="Ezra D."/>
            <person name="Gonzalez J.B."/>
            <person name="Henrissat B."/>
            <person name="Kuo A."/>
            <person name="Liang C."/>
            <person name="Lipzen A."/>
            <person name="Lutzoni F."/>
            <person name="Magnuson J."/>
            <person name="Mondo S."/>
            <person name="Nolan M."/>
            <person name="Ohm R."/>
            <person name="Pangilinan J."/>
            <person name="Park H.-J."/>
            <person name="Ramirez L."/>
            <person name="Alfaro M."/>
            <person name="Sun H."/>
            <person name="Tritt A."/>
            <person name="Yoshinaga Y."/>
            <person name="Zwiers L.-H."/>
            <person name="Turgeon B.G."/>
            <person name="Goodwin S.B."/>
            <person name="Spatafora J.W."/>
            <person name="Crous P.W."/>
            <person name="Grigoriev I.V."/>
        </authorList>
    </citation>
    <scope>NUCLEOTIDE SEQUENCE</scope>
    <source>
        <strain evidence="2 4">CBS 781.70</strain>
    </source>
</reference>
<evidence type="ECO:0000313" key="4">
    <source>
        <dbReference type="RefSeq" id="XP_033531359.1"/>
    </source>
</evidence>
<organism evidence="2">
    <name type="scientific">Eremomyces bilateralis CBS 781.70</name>
    <dbReference type="NCBI Taxonomy" id="1392243"/>
    <lineage>
        <taxon>Eukaryota</taxon>
        <taxon>Fungi</taxon>
        <taxon>Dikarya</taxon>
        <taxon>Ascomycota</taxon>
        <taxon>Pezizomycotina</taxon>
        <taxon>Dothideomycetes</taxon>
        <taxon>Dothideomycetes incertae sedis</taxon>
        <taxon>Eremomycetales</taxon>
        <taxon>Eremomycetaceae</taxon>
        <taxon>Eremomyces</taxon>
    </lineage>
</organism>
<feature type="compositionally biased region" description="Low complexity" evidence="1">
    <location>
        <begin position="179"/>
        <end position="190"/>
    </location>
</feature>
<keyword evidence="3" id="KW-1185">Reference proteome</keyword>
<protein>
    <submittedName>
        <fullName evidence="2 4">Uncharacterized protein</fullName>
    </submittedName>
</protein>
<accession>A0A6G1FVI9</accession>
<gene>
    <name evidence="2 4" type="ORF">P152DRAFT_402676</name>
</gene>
<evidence type="ECO:0000313" key="3">
    <source>
        <dbReference type="Proteomes" id="UP000504638"/>
    </source>
</evidence>
<feature type="region of interest" description="Disordered" evidence="1">
    <location>
        <begin position="145"/>
        <end position="206"/>
    </location>
</feature>
<dbReference type="EMBL" id="ML975170">
    <property type="protein sequence ID" value="KAF1809728.1"/>
    <property type="molecule type" value="Genomic_DNA"/>
</dbReference>
<reference evidence="4" key="2">
    <citation type="submission" date="2020-04" db="EMBL/GenBank/DDBJ databases">
        <authorList>
            <consortium name="NCBI Genome Project"/>
        </authorList>
    </citation>
    <scope>NUCLEOTIDE SEQUENCE</scope>
    <source>
        <strain evidence="4">CBS 781.70</strain>
    </source>
</reference>
<evidence type="ECO:0000256" key="1">
    <source>
        <dbReference type="SAM" id="MobiDB-lite"/>
    </source>
</evidence>
<dbReference type="OrthoDB" id="3924760at2759"/>
<proteinExistence type="predicted"/>
<evidence type="ECO:0000313" key="2">
    <source>
        <dbReference type="EMBL" id="KAF1809728.1"/>
    </source>
</evidence>
<reference evidence="4" key="3">
    <citation type="submission" date="2025-04" db="UniProtKB">
        <authorList>
            <consortium name="RefSeq"/>
        </authorList>
    </citation>
    <scope>IDENTIFICATION</scope>
    <source>
        <strain evidence="4">CBS 781.70</strain>
    </source>
</reference>
<dbReference type="GeneID" id="54417236"/>
<dbReference type="Gene3D" id="3.30.450.30">
    <property type="entry name" value="Dynein light chain 2a, cytoplasmic"/>
    <property type="match status" value="1"/>
</dbReference>
<dbReference type="AlphaFoldDB" id="A0A6G1FVI9"/>
<feature type="region of interest" description="Disordered" evidence="1">
    <location>
        <begin position="79"/>
        <end position="98"/>
    </location>
</feature>
<name>A0A6G1FVI9_9PEZI</name>